<dbReference type="OrthoDB" id="1114717at2"/>
<dbReference type="GO" id="GO:1990281">
    <property type="term" value="C:efflux pump complex"/>
    <property type="evidence" value="ECO:0007669"/>
    <property type="project" value="TreeGrafter"/>
</dbReference>
<dbReference type="AlphaFoldDB" id="A0A239LKP6"/>
<protein>
    <submittedName>
        <fullName evidence="1">RND family efflux transporter, MFP subunit</fullName>
    </submittedName>
</protein>
<dbReference type="Gene3D" id="2.40.30.170">
    <property type="match status" value="1"/>
</dbReference>
<dbReference type="EMBL" id="FZPD01000005">
    <property type="protein sequence ID" value="SNT30890.1"/>
    <property type="molecule type" value="Genomic_DNA"/>
</dbReference>
<dbReference type="SUPFAM" id="SSF111369">
    <property type="entry name" value="HlyD-like secretion proteins"/>
    <property type="match status" value="1"/>
</dbReference>
<accession>A0A239LKP6</accession>
<sequence length="396" mass="44732">MKKRQIIIVIAVGIVLASYGLSEYLGTLKEEPEIRKPPQAKKYVTTTPVKYNDLKTDVITYGRVENAQVLDLISEVSGRMTRGNVKLKAGESFNKGQLIYKVDDEEASLNLKSQKSNFLRDLAGILPDLKIDFSENYDRWQQYFDGLSINKSFPDLPETKTSKEKTFLATKGIYSSYYSIKSAEVRLSKHKYFAPFSGSIMEVAMQSGSYVNPGTRIGKILRSGIYEMKAAVETRDIPWIQVGSEVEIYSKESQQYWKGEVTRISDYVNQNTQSVDVFVSIFPNGQKIYDGQFFQAAIPARTVKNGMIMPRNAIYNGNEVFVLKDTLLKKKRINVIRLSEEDAIFNGLDSGEELVIEPLLGAYNNMKAFKREQEDINLETGESKDVQLSADQASTN</sequence>
<evidence type="ECO:0000313" key="1">
    <source>
        <dbReference type="EMBL" id="SNT30890.1"/>
    </source>
</evidence>
<gene>
    <name evidence="1" type="ORF">SAMN05421640_3336</name>
</gene>
<dbReference type="Gene3D" id="2.40.50.100">
    <property type="match status" value="1"/>
</dbReference>
<name>A0A239LKP6_EKHLU</name>
<evidence type="ECO:0000313" key="2">
    <source>
        <dbReference type="Proteomes" id="UP000198393"/>
    </source>
</evidence>
<dbReference type="RefSeq" id="WP_089357997.1">
    <property type="nucleotide sequence ID" value="NZ_FZPD01000005.1"/>
</dbReference>
<dbReference type="PANTHER" id="PTHR30469:SF15">
    <property type="entry name" value="HLYD FAMILY OF SECRETION PROTEINS"/>
    <property type="match status" value="1"/>
</dbReference>
<dbReference type="Proteomes" id="UP000198393">
    <property type="component" value="Unassembled WGS sequence"/>
</dbReference>
<proteinExistence type="predicted"/>
<keyword evidence="2" id="KW-1185">Reference proteome</keyword>
<dbReference type="Gene3D" id="1.10.287.470">
    <property type="entry name" value="Helix hairpin bin"/>
    <property type="match status" value="1"/>
</dbReference>
<organism evidence="1 2">
    <name type="scientific">Ekhidna lutea</name>
    <dbReference type="NCBI Taxonomy" id="447679"/>
    <lineage>
        <taxon>Bacteria</taxon>
        <taxon>Pseudomonadati</taxon>
        <taxon>Bacteroidota</taxon>
        <taxon>Cytophagia</taxon>
        <taxon>Cytophagales</taxon>
        <taxon>Reichenbachiellaceae</taxon>
        <taxon>Ekhidna</taxon>
    </lineage>
</organism>
<reference evidence="1 2" key="1">
    <citation type="submission" date="2017-06" db="EMBL/GenBank/DDBJ databases">
        <authorList>
            <person name="Kim H.J."/>
            <person name="Triplett B.A."/>
        </authorList>
    </citation>
    <scope>NUCLEOTIDE SEQUENCE [LARGE SCALE GENOMIC DNA]</scope>
    <source>
        <strain evidence="1 2">DSM 19307</strain>
    </source>
</reference>
<dbReference type="GO" id="GO:0015562">
    <property type="term" value="F:efflux transmembrane transporter activity"/>
    <property type="evidence" value="ECO:0007669"/>
    <property type="project" value="TreeGrafter"/>
</dbReference>
<dbReference type="PANTHER" id="PTHR30469">
    <property type="entry name" value="MULTIDRUG RESISTANCE PROTEIN MDTA"/>
    <property type="match status" value="1"/>
</dbReference>